<evidence type="ECO:0000313" key="2">
    <source>
        <dbReference type="EMBL" id="CUN87127.1"/>
    </source>
</evidence>
<protein>
    <submittedName>
        <fullName evidence="2">Uncharacterized protein</fullName>
    </submittedName>
</protein>
<comment type="caution">
    <text evidence="2">The sequence shown here is derived from an EMBL/GenBank/DDBJ whole genome shotgun (WGS) entry which is preliminary data.</text>
</comment>
<dbReference type="RefSeq" id="WP_055258772.1">
    <property type="nucleotide sequence ID" value="NZ_CABIXL010000004.1"/>
</dbReference>
<keyword evidence="1" id="KW-0812">Transmembrane</keyword>
<accession>A0ABP2AQ88</accession>
<gene>
    <name evidence="2" type="ORF">ERS852473_01291</name>
</gene>
<sequence length="445" mass="51824">MKKKSRVIVLLLVFLIFFISNNALGVEIENILEREEVYENEDYEELQKINNELDDNKEEKIDILNYSKCILEIERLYDLLNGDYSNYNYEEIVDEFLQVNLNDLNDIIRYLNDIHVVNDEIKEKIIDLNDGKINTVYEITDILEKIILYYTDYKFEEDKCMELNNKESTELEDIDMHDEIIYVKDSYDINEINNSLDIENSIQNVETSEELLSDNRVREVSERNNSNIIYSADTKNVNKNEESYKVNVSNLEIIKENDKLKITFKIDSNLDLKNEKNDLKIYIGNKKMDNKILITKDKNIEKYLYLENITSISGDILKFGKDDILVDGMYTVILSDEEQKELNSVGLENLIIKAQVNSDNKVSSVVGYLKEEIALENSNLNSLNDKDETPLLIAESDSENEKNQKDIANTLPKTGIFPVNYLSLYVGIFMFLLGSFFIGYKKIDN</sequence>
<keyword evidence="1" id="KW-0472">Membrane</keyword>
<evidence type="ECO:0000256" key="1">
    <source>
        <dbReference type="SAM" id="Phobius"/>
    </source>
</evidence>
<dbReference type="EMBL" id="CYZR01000004">
    <property type="protein sequence ID" value="CUN87127.1"/>
    <property type="molecule type" value="Genomic_DNA"/>
</dbReference>
<organism evidence="2 3">
    <name type="scientific">Sarcina ventriculi</name>
    <name type="common">Clostridium ventriculi</name>
    <dbReference type="NCBI Taxonomy" id="1267"/>
    <lineage>
        <taxon>Bacteria</taxon>
        <taxon>Bacillati</taxon>
        <taxon>Bacillota</taxon>
        <taxon>Clostridia</taxon>
        <taxon>Eubacteriales</taxon>
        <taxon>Clostridiaceae</taxon>
        <taxon>Sarcina</taxon>
    </lineage>
</organism>
<evidence type="ECO:0000313" key="3">
    <source>
        <dbReference type="Proteomes" id="UP000095488"/>
    </source>
</evidence>
<keyword evidence="1" id="KW-1133">Transmembrane helix</keyword>
<keyword evidence="3" id="KW-1185">Reference proteome</keyword>
<feature type="transmembrane region" description="Helical" evidence="1">
    <location>
        <begin position="421"/>
        <end position="440"/>
    </location>
</feature>
<dbReference type="Proteomes" id="UP000095488">
    <property type="component" value="Unassembled WGS sequence"/>
</dbReference>
<proteinExistence type="predicted"/>
<name>A0ABP2AQ88_SARVE</name>
<reference evidence="2 3" key="1">
    <citation type="submission" date="2015-09" db="EMBL/GenBank/DDBJ databases">
        <authorList>
            <consortium name="Pathogen Informatics"/>
            <person name="Wu L."/>
            <person name="Ma J."/>
        </authorList>
    </citation>
    <scope>NUCLEOTIDE SEQUENCE [LARGE SCALE GENOMIC DNA]</scope>
    <source>
        <strain evidence="2 3">2789STDY5834858</strain>
    </source>
</reference>